<protein>
    <recommendedName>
        <fullName evidence="4">Iron-sulfur cluster assembly protein CyaY</fullName>
    </recommendedName>
</protein>
<comment type="similarity">
    <text evidence="1 4">Belongs to the frataxin family.</text>
</comment>
<evidence type="ECO:0000313" key="5">
    <source>
        <dbReference type="EMBL" id="CBA71857.1"/>
    </source>
</evidence>
<dbReference type="PROSITE" id="PS01344">
    <property type="entry name" value="FRATAXIN_1"/>
    <property type="match status" value="1"/>
</dbReference>
<dbReference type="InterPro" id="IPR047584">
    <property type="entry name" value="CyaY"/>
</dbReference>
<dbReference type="PANTHER" id="PTHR16821:SF2">
    <property type="entry name" value="FRATAXIN, MITOCHONDRIAL"/>
    <property type="match status" value="1"/>
</dbReference>
<dbReference type="InterPro" id="IPR020895">
    <property type="entry name" value="Frataxin_CS"/>
</dbReference>
<name>D2TWV1_9GAMM</name>
<keyword evidence="2 4" id="KW-0479">Metal-binding</keyword>
<evidence type="ECO:0000256" key="2">
    <source>
        <dbReference type="ARBA" id="ARBA00022723"/>
    </source>
</evidence>
<dbReference type="InterPro" id="IPR036524">
    <property type="entry name" value="Frataxin/CyaY_sf"/>
</dbReference>
<evidence type="ECO:0000256" key="1">
    <source>
        <dbReference type="ARBA" id="ARBA00008183"/>
    </source>
</evidence>
<dbReference type="PANTHER" id="PTHR16821">
    <property type="entry name" value="FRATAXIN"/>
    <property type="match status" value="1"/>
</dbReference>
<sequence>MAMTDTEFHQLVDKLMDRIEEQLDQYDGNNDIDCETHSGIMTLTFENDSKIIINRQEPLHQIWLATRSGGYHFNYKADNWYCARSKKNFIQILAYAISEQSGEPFSFDL</sequence>
<gene>
    <name evidence="4" type="primary">cyaY</name>
    <name evidence="5" type="ORF">ARN_05490</name>
</gene>
<reference evidence="5" key="1">
    <citation type="journal article" date="2010" name="Insect Mol. Biol.">
        <title>The draft genome sequence of Arsenophonus nasoniae, son-killer bacterium of Nasonia vitripennis, reveals genes associated with virulence and symbiosis.</title>
        <authorList>
            <person name="Wilkes T."/>
            <person name="Darby A.C."/>
            <person name="Choi J."/>
            <person name="Colborne J.K."/>
            <person name="Werren J.H."/>
            <person name="Hurst G.D.D."/>
        </authorList>
    </citation>
    <scope>NUCLEOTIDE SEQUENCE</scope>
</reference>
<evidence type="ECO:0000256" key="4">
    <source>
        <dbReference type="HAMAP-Rule" id="MF_00142"/>
    </source>
</evidence>
<organism evidence="5">
    <name type="scientific">Arsenophonus nasoniae</name>
    <name type="common">son-killer infecting Nasonia vitripennis</name>
    <dbReference type="NCBI Taxonomy" id="638"/>
    <lineage>
        <taxon>Bacteria</taxon>
        <taxon>Pseudomonadati</taxon>
        <taxon>Pseudomonadota</taxon>
        <taxon>Gammaproteobacteria</taxon>
        <taxon>Enterobacterales</taxon>
        <taxon>Morganellaceae</taxon>
        <taxon>Arsenophonus</taxon>
    </lineage>
</organism>
<dbReference type="NCBIfam" id="TIGR03421">
    <property type="entry name" value="FeS_CyaY"/>
    <property type="match status" value="1"/>
</dbReference>
<comment type="function">
    <text evidence="4">Involved in iron-sulfur (Fe-S) cluster assembly. May act as a regulator of Fe-S biogenesis.</text>
</comment>
<dbReference type="GO" id="GO:0008199">
    <property type="term" value="F:ferric iron binding"/>
    <property type="evidence" value="ECO:0007669"/>
    <property type="project" value="InterPro"/>
</dbReference>
<dbReference type="SUPFAM" id="SSF55387">
    <property type="entry name" value="Frataxin/Nqo15-like"/>
    <property type="match status" value="1"/>
</dbReference>
<dbReference type="SMART" id="SM01219">
    <property type="entry name" value="Frataxin_Cyay"/>
    <property type="match status" value="1"/>
</dbReference>
<dbReference type="GO" id="GO:0016226">
    <property type="term" value="P:iron-sulfur cluster assembly"/>
    <property type="evidence" value="ECO:0007669"/>
    <property type="project" value="UniProtKB-UniRule"/>
</dbReference>
<accession>D2TWV1</accession>
<dbReference type="CDD" id="cd00503">
    <property type="entry name" value="Frataxin"/>
    <property type="match status" value="1"/>
</dbReference>
<proteinExistence type="inferred from homology"/>
<dbReference type="AlphaFoldDB" id="D2TWV1"/>
<dbReference type="HAMAP" id="MF_00142">
    <property type="entry name" value="CyaY"/>
    <property type="match status" value="1"/>
</dbReference>
<dbReference type="GO" id="GO:0008198">
    <property type="term" value="F:ferrous iron binding"/>
    <property type="evidence" value="ECO:0007669"/>
    <property type="project" value="TreeGrafter"/>
</dbReference>
<dbReference type="Pfam" id="PF01491">
    <property type="entry name" value="Frataxin_Cyay"/>
    <property type="match status" value="1"/>
</dbReference>
<evidence type="ECO:0000256" key="3">
    <source>
        <dbReference type="ARBA" id="ARBA00023004"/>
    </source>
</evidence>
<keyword evidence="3 4" id="KW-0408">Iron</keyword>
<dbReference type="GO" id="GO:0005829">
    <property type="term" value="C:cytosol"/>
    <property type="evidence" value="ECO:0007669"/>
    <property type="project" value="TreeGrafter"/>
</dbReference>
<dbReference type="InterPro" id="IPR002908">
    <property type="entry name" value="Frataxin/CyaY"/>
</dbReference>
<dbReference type="PROSITE" id="PS50810">
    <property type="entry name" value="FRATAXIN_2"/>
    <property type="match status" value="1"/>
</dbReference>
<dbReference type="Gene3D" id="3.30.920.10">
    <property type="entry name" value="Frataxin/CyaY"/>
    <property type="match status" value="1"/>
</dbReference>
<dbReference type="EMBL" id="FN545161">
    <property type="protein sequence ID" value="CBA71857.1"/>
    <property type="molecule type" value="Genomic_DNA"/>
</dbReference>